<feature type="short sequence motif" description="DGA/G" evidence="4">
    <location>
        <begin position="169"/>
        <end position="171"/>
    </location>
</feature>
<dbReference type="CDD" id="cd07216">
    <property type="entry name" value="Pat17_PNPLA8_PNPLA9_like3"/>
    <property type="match status" value="1"/>
</dbReference>
<evidence type="ECO:0000256" key="1">
    <source>
        <dbReference type="ARBA" id="ARBA00022801"/>
    </source>
</evidence>
<evidence type="ECO:0000256" key="4">
    <source>
        <dbReference type="PROSITE-ProRule" id="PRU01161"/>
    </source>
</evidence>
<dbReference type="InterPro" id="IPR002641">
    <property type="entry name" value="PNPLA_dom"/>
</dbReference>
<evidence type="ECO:0000256" key="2">
    <source>
        <dbReference type="ARBA" id="ARBA00022963"/>
    </source>
</evidence>
<dbReference type="AlphaFoldDB" id="A0AAD6CDR1"/>
<feature type="active site" description="Proton acceptor" evidence="4">
    <location>
        <position position="169"/>
    </location>
</feature>
<feature type="active site" description="Nucleophile" evidence="4">
    <location>
        <position position="51"/>
    </location>
</feature>
<keyword evidence="2 4" id="KW-0442">Lipid degradation</keyword>
<proteinExistence type="predicted"/>
<feature type="short sequence motif" description="GXGXXG" evidence="4">
    <location>
        <begin position="13"/>
        <end position="18"/>
    </location>
</feature>
<evidence type="ECO:0000313" key="7">
    <source>
        <dbReference type="Proteomes" id="UP001213681"/>
    </source>
</evidence>
<keyword evidence="1 4" id="KW-0378">Hydrolase</keyword>
<dbReference type="Gene3D" id="3.40.1090.10">
    <property type="entry name" value="Cytosolic phospholipase A2 catalytic domain"/>
    <property type="match status" value="1"/>
</dbReference>
<dbReference type="Pfam" id="PF01734">
    <property type="entry name" value="Patatin"/>
    <property type="match status" value="1"/>
</dbReference>
<reference evidence="6" key="2">
    <citation type="journal article" date="2023" name="IMA Fungus">
        <title>Comparative genomic study of the Penicillium genus elucidates a diverse pangenome and 15 lateral gene transfer events.</title>
        <authorList>
            <person name="Petersen C."/>
            <person name="Sorensen T."/>
            <person name="Nielsen M.R."/>
            <person name="Sondergaard T.E."/>
            <person name="Sorensen J.L."/>
            <person name="Fitzpatrick D.A."/>
            <person name="Frisvad J.C."/>
            <person name="Nielsen K.L."/>
        </authorList>
    </citation>
    <scope>NUCLEOTIDE SEQUENCE</scope>
    <source>
        <strain evidence="6">IBT 16125</strain>
    </source>
</reference>
<dbReference type="RefSeq" id="XP_056770041.1">
    <property type="nucleotide sequence ID" value="XM_056905934.1"/>
</dbReference>
<dbReference type="GeneID" id="81596177"/>
<dbReference type="InterPro" id="IPR016035">
    <property type="entry name" value="Acyl_Trfase/lysoPLipase"/>
</dbReference>
<dbReference type="PANTHER" id="PTHR24185:SF1">
    <property type="entry name" value="CALCIUM-INDEPENDENT PHOSPHOLIPASE A2-GAMMA"/>
    <property type="match status" value="1"/>
</dbReference>
<dbReference type="PROSITE" id="PS51635">
    <property type="entry name" value="PNPLA"/>
    <property type="match status" value="1"/>
</dbReference>
<feature type="domain" description="PNPLA" evidence="5">
    <location>
        <begin position="9"/>
        <end position="182"/>
    </location>
</feature>
<evidence type="ECO:0000313" key="6">
    <source>
        <dbReference type="EMBL" id="KAJ5460999.1"/>
    </source>
</evidence>
<dbReference type="EMBL" id="JAPVEA010000002">
    <property type="protein sequence ID" value="KAJ5460999.1"/>
    <property type="molecule type" value="Genomic_DNA"/>
</dbReference>
<dbReference type="GO" id="GO:0016042">
    <property type="term" value="P:lipid catabolic process"/>
    <property type="evidence" value="ECO:0007669"/>
    <property type="project" value="UniProtKB-UniRule"/>
</dbReference>
<feature type="short sequence motif" description="GXSXG" evidence="4">
    <location>
        <begin position="49"/>
        <end position="53"/>
    </location>
</feature>
<keyword evidence="3 4" id="KW-0443">Lipid metabolism</keyword>
<evidence type="ECO:0000259" key="5">
    <source>
        <dbReference type="PROSITE" id="PS51635"/>
    </source>
</evidence>
<name>A0AAD6CDR1_9EURO</name>
<protein>
    <recommendedName>
        <fullName evidence="5">PNPLA domain-containing protein</fullName>
    </recommendedName>
</protein>
<dbReference type="PANTHER" id="PTHR24185">
    <property type="entry name" value="CALCIUM-INDEPENDENT PHOSPHOLIPASE A2-GAMMA"/>
    <property type="match status" value="1"/>
</dbReference>
<comment type="caution">
    <text evidence="6">The sequence shown here is derived from an EMBL/GenBank/DDBJ whole genome shotgun (WGS) entry which is preliminary data.</text>
</comment>
<sequence>MPGDEIRLLALDGGGVRGLSSLMILQQLMATVDSESPPKPCDYFDMIGGTSTGGLLAIMLGRLHMTVDECIDKYTSLSDEVFEKKSHRVTIRGKIQGRFDAAKLEQKIKQMLADRGFDQDTLLKDSPDSCCKIHLLDSTKIWQACRATSAATSFFDPITIGPFNEEFVDGALGANNPVYALWNQAQDVWGDRLWGGLKCLVSIGTGMPTLNPVRDDVLGIWTTLKELATETEKTGEQFRRDKSSLDDEGRYYRFNVDHGLEHIGLEESKKKKEMAAATSRYIGLQAVFKQMKACANNLAGREC</sequence>
<keyword evidence="7" id="KW-1185">Reference proteome</keyword>
<dbReference type="GO" id="GO:0016020">
    <property type="term" value="C:membrane"/>
    <property type="evidence" value="ECO:0007669"/>
    <property type="project" value="TreeGrafter"/>
</dbReference>
<dbReference type="SUPFAM" id="SSF52151">
    <property type="entry name" value="FabD/lysophospholipase-like"/>
    <property type="match status" value="1"/>
</dbReference>
<evidence type="ECO:0000256" key="3">
    <source>
        <dbReference type="ARBA" id="ARBA00023098"/>
    </source>
</evidence>
<dbReference type="GO" id="GO:0046486">
    <property type="term" value="P:glycerolipid metabolic process"/>
    <property type="evidence" value="ECO:0007669"/>
    <property type="project" value="UniProtKB-ARBA"/>
</dbReference>
<gene>
    <name evidence="6" type="ORF">N7458_002551</name>
</gene>
<reference evidence="6" key="1">
    <citation type="submission" date="2022-12" db="EMBL/GenBank/DDBJ databases">
        <authorList>
            <person name="Petersen C."/>
        </authorList>
    </citation>
    <scope>NUCLEOTIDE SEQUENCE</scope>
    <source>
        <strain evidence="6">IBT 16125</strain>
    </source>
</reference>
<accession>A0AAD6CDR1</accession>
<dbReference type="GO" id="GO:0047499">
    <property type="term" value="F:calcium-independent phospholipase A2 activity"/>
    <property type="evidence" value="ECO:0007669"/>
    <property type="project" value="TreeGrafter"/>
</dbReference>
<dbReference type="GO" id="GO:0019369">
    <property type="term" value="P:arachidonate metabolic process"/>
    <property type="evidence" value="ECO:0007669"/>
    <property type="project" value="TreeGrafter"/>
</dbReference>
<organism evidence="6 7">
    <name type="scientific">Penicillium daleae</name>
    <dbReference type="NCBI Taxonomy" id="63821"/>
    <lineage>
        <taxon>Eukaryota</taxon>
        <taxon>Fungi</taxon>
        <taxon>Dikarya</taxon>
        <taxon>Ascomycota</taxon>
        <taxon>Pezizomycotina</taxon>
        <taxon>Eurotiomycetes</taxon>
        <taxon>Eurotiomycetidae</taxon>
        <taxon>Eurotiales</taxon>
        <taxon>Aspergillaceae</taxon>
        <taxon>Penicillium</taxon>
    </lineage>
</organism>
<dbReference type="Proteomes" id="UP001213681">
    <property type="component" value="Unassembled WGS sequence"/>
</dbReference>